<dbReference type="OrthoDB" id="4388755at2759"/>
<comment type="caution">
    <text evidence="3">The sequence shown here is derived from an EMBL/GenBank/DDBJ whole genome shotgun (WGS) entry which is preliminary data.</text>
</comment>
<dbReference type="Gene3D" id="3.50.4.10">
    <property type="entry name" value="Hepatocyte Growth Factor"/>
    <property type="match status" value="1"/>
</dbReference>
<dbReference type="EMBL" id="NJES01000010">
    <property type="protein sequence ID" value="PHH80721.1"/>
    <property type="molecule type" value="Genomic_DNA"/>
</dbReference>
<sequence>MSCHNRFRTNYLKIDRRDSYESCMAACDVMPECRSVEYEPRTKKCFYGTNTEHPTISAKAFLSAHSLGCAGACASCKKTGCDKKDNKPLPADAARCDDDPD</sequence>
<feature type="region of interest" description="Disordered" evidence="1">
    <location>
        <begin position="81"/>
        <end position="101"/>
    </location>
</feature>
<keyword evidence="4" id="KW-1185">Reference proteome</keyword>
<dbReference type="Proteomes" id="UP000226431">
    <property type="component" value="Unassembled WGS sequence"/>
</dbReference>
<evidence type="ECO:0000256" key="1">
    <source>
        <dbReference type="SAM" id="MobiDB-lite"/>
    </source>
</evidence>
<dbReference type="Pfam" id="PF00024">
    <property type="entry name" value="PAN_1"/>
    <property type="match status" value="1"/>
</dbReference>
<evidence type="ECO:0000313" key="3">
    <source>
        <dbReference type="EMBL" id="PHH80721.1"/>
    </source>
</evidence>
<proteinExistence type="predicted"/>
<dbReference type="AlphaFoldDB" id="A0A2C5ZN46"/>
<name>A0A2C5ZN46_9HYPO</name>
<evidence type="ECO:0000313" key="4">
    <source>
        <dbReference type="Proteomes" id="UP000226431"/>
    </source>
</evidence>
<reference evidence="3 4" key="1">
    <citation type="submission" date="2017-06" db="EMBL/GenBank/DDBJ databases">
        <title>Ant-infecting Ophiocordyceps genomes reveal a high diversity of potential behavioral manipulation genes and a possible major role for enterotoxins.</title>
        <authorList>
            <person name="De Bekker C."/>
            <person name="Evans H.C."/>
            <person name="Brachmann A."/>
            <person name="Hughes D.P."/>
        </authorList>
    </citation>
    <scope>NUCLEOTIDE SEQUENCE [LARGE SCALE GENOMIC DNA]</scope>
    <source>
        <strain evidence="3 4">Map16</strain>
    </source>
</reference>
<accession>A0A2C5ZN46</accession>
<organism evidence="3 4">
    <name type="scientific">Ophiocordyceps camponoti-rufipedis</name>
    <dbReference type="NCBI Taxonomy" id="2004952"/>
    <lineage>
        <taxon>Eukaryota</taxon>
        <taxon>Fungi</taxon>
        <taxon>Dikarya</taxon>
        <taxon>Ascomycota</taxon>
        <taxon>Pezizomycotina</taxon>
        <taxon>Sordariomycetes</taxon>
        <taxon>Hypocreomycetidae</taxon>
        <taxon>Hypocreales</taxon>
        <taxon>Ophiocordycipitaceae</taxon>
        <taxon>Ophiocordyceps</taxon>
    </lineage>
</organism>
<dbReference type="InterPro" id="IPR003609">
    <property type="entry name" value="Pan_app"/>
</dbReference>
<dbReference type="STRING" id="2004952.A0A2C5ZN46"/>
<evidence type="ECO:0000259" key="2">
    <source>
        <dbReference type="Pfam" id="PF00024"/>
    </source>
</evidence>
<gene>
    <name evidence="3" type="ORF">CDD80_69</name>
</gene>
<protein>
    <recommendedName>
        <fullName evidence="2">Apple domain-containing protein</fullName>
    </recommendedName>
</protein>
<feature type="domain" description="Apple" evidence="2">
    <location>
        <begin position="13"/>
        <end position="54"/>
    </location>
</feature>